<gene>
    <name evidence="1" type="ORF">PR001_g5095</name>
</gene>
<evidence type="ECO:0000313" key="2">
    <source>
        <dbReference type="Proteomes" id="UP000429607"/>
    </source>
</evidence>
<name>A0A6A3NPC9_9STRA</name>
<dbReference type="AlphaFoldDB" id="A0A6A3NPC9"/>
<dbReference type="EMBL" id="QXFV01000222">
    <property type="protein sequence ID" value="KAE9045106.1"/>
    <property type="molecule type" value="Genomic_DNA"/>
</dbReference>
<proteinExistence type="predicted"/>
<comment type="caution">
    <text evidence="1">The sequence shown here is derived from an EMBL/GenBank/DDBJ whole genome shotgun (WGS) entry which is preliminary data.</text>
</comment>
<accession>A0A6A3NPC9</accession>
<dbReference type="Proteomes" id="UP000429607">
    <property type="component" value="Unassembled WGS sequence"/>
</dbReference>
<reference evidence="1 2" key="1">
    <citation type="submission" date="2018-09" db="EMBL/GenBank/DDBJ databases">
        <title>Genomic investigation of the strawberry pathogen Phytophthora fragariae indicates pathogenicity is determined by transcriptional variation in three key races.</title>
        <authorList>
            <person name="Adams T.M."/>
            <person name="Armitage A.D."/>
            <person name="Sobczyk M.K."/>
            <person name="Bates H.J."/>
            <person name="Dunwell J.M."/>
            <person name="Nellist C.F."/>
            <person name="Harrison R.J."/>
        </authorList>
    </citation>
    <scope>NUCLEOTIDE SEQUENCE [LARGE SCALE GENOMIC DNA]</scope>
    <source>
        <strain evidence="1 2">SCRP249</strain>
    </source>
</reference>
<evidence type="ECO:0000313" key="1">
    <source>
        <dbReference type="EMBL" id="KAE9045106.1"/>
    </source>
</evidence>
<sequence length="39" mass="3912">MDSWGKCNGSGGRLASALAMDAALKEKGLDAEMENVGGA</sequence>
<organism evidence="1 2">
    <name type="scientific">Phytophthora rubi</name>
    <dbReference type="NCBI Taxonomy" id="129364"/>
    <lineage>
        <taxon>Eukaryota</taxon>
        <taxon>Sar</taxon>
        <taxon>Stramenopiles</taxon>
        <taxon>Oomycota</taxon>
        <taxon>Peronosporomycetes</taxon>
        <taxon>Peronosporales</taxon>
        <taxon>Peronosporaceae</taxon>
        <taxon>Phytophthora</taxon>
    </lineage>
</organism>
<protein>
    <submittedName>
        <fullName evidence="1">Uncharacterized protein</fullName>
    </submittedName>
</protein>